<feature type="transmembrane region" description="Helical" evidence="1">
    <location>
        <begin position="187"/>
        <end position="205"/>
    </location>
</feature>
<dbReference type="EMBL" id="QRPV01000010">
    <property type="protein sequence ID" value="RHM43004.1"/>
    <property type="molecule type" value="Genomic_DNA"/>
</dbReference>
<proteinExistence type="predicted"/>
<organism evidence="2 3">
    <name type="scientific">Butyricimonas virosa</name>
    <dbReference type="NCBI Taxonomy" id="544645"/>
    <lineage>
        <taxon>Bacteria</taxon>
        <taxon>Pseudomonadati</taxon>
        <taxon>Bacteroidota</taxon>
        <taxon>Bacteroidia</taxon>
        <taxon>Bacteroidales</taxon>
        <taxon>Odoribacteraceae</taxon>
        <taxon>Butyricimonas</taxon>
    </lineage>
</organism>
<sequence length="413" mass="48201">MFQILNDIRMKLARSNILFFCLFFLVIFYPFEGLLLNHFGVELAIIRWFFALSVDILILSYIIRPNNHNDYNGLKIFYYLFLVWSIFLLFKTIPDILSNQYKLKLFITNSLVISLFPFLLNYNFDIHYIKRMIRLFSKISIFIILVFVTCPFVFSSGVTMEYLSYAFATPIGMLVLLSPYEKNTRKTFFHLIILLFFLVSCISFGRRAATLYILFFFVGTFVLNFNMISRDKYLLCQRRKNLLPIFIIVIIFFILCAVFSQNITYILERFDTGFESREGPIEEFLYDFNKAQDWLTGRGYVGEIMGGVLATTDQGTRFGIESGWLTLILHGGIPYALLILILCIEAIINALKSNNLLCKSLGLFIFYMIIDMTGFGVQFVNIKTVLFYIAISCCHSKYLLKLNNDDIIKYIYV</sequence>
<feature type="transmembrane region" description="Helical" evidence="1">
    <location>
        <begin position="363"/>
        <end position="391"/>
    </location>
</feature>
<feature type="transmembrane region" description="Helical" evidence="1">
    <location>
        <begin position="76"/>
        <end position="93"/>
    </location>
</feature>
<name>A0A415QI38_9BACT</name>
<evidence type="ECO:0000313" key="3">
    <source>
        <dbReference type="Proteomes" id="UP000286038"/>
    </source>
</evidence>
<keyword evidence="1" id="KW-0472">Membrane</keyword>
<feature type="transmembrane region" description="Helical" evidence="1">
    <location>
        <begin position="241"/>
        <end position="260"/>
    </location>
</feature>
<keyword evidence="1" id="KW-1133">Transmembrane helix</keyword>
<feature type="transmembrane region" description="Helical" evidence="1">
    <location>
        <begin position="12"/>
        <end position="31"/>
    </location>
</feature>
<evidence type="ECO:0000256" key="1">
    <source>
        <dbReference type="SAM" id="Phobius"/>
    </source>
</evidence>
<feature type="transmembrane region" description="Helical" evidence="1">
    <location>
        <begin position="332"/>
        <end position="351"/>
    </location>
</feature>
<accession>A0A415QI38</accession>
<evidence type="ECO:0008006" key="4">
    <source>
        <dbReference type="Google" id="ProtNLM"/>
    </source>
</evidence>
<reference evidence="2 3" key="1">
    <citation type="submission" date="2018-08" db="EMBL/GenBank/DDBJ databases">
        <title>A genome reference for cultivated species of the human gut microbiota.</title>
        <authorList>
            <person name="Zou Y."/>
            <person name="Xue W."/>
            <person name="Luo G."/>
        </authorList>
    </citation>
    <scope>NUCLEOTIDE SEQUENCE [LARGE SCALE GENOMIC DNA]</scope>
    <source>
        <strain evidence="2 3">AF34-33</strain>
    </source>
</reference>
<feature type="transmembrane region" description="Helical" evidence="1">
    <location>
        <begin position="211"/>
        <end position="229"/>
    </location>
</feature>
<evidence type="ECO:0000313" key="2">
    <source>
        <dbReference type="EMBL" id="RHM43004.1"/>
    </source>
</evidence>
<dbReference type="AlphaFoldDB" id="A0A415QI38"/>
<comment type="caution">
    <text evidence="2">The sequence shown here is derived from an EMBL/GenBank/DDBJ whole genome shotgun (WGS) entry which is preliminary data.</text>
</comment>
<gene>
    <name evidence="2" type="ORF">DWZ68_10225</name>
</gene>
<feature type="transmembrane region" description="Helical" evidence="1">
    <location>
        <begin position="162"/>
        <end position="180"/>
    </location>
</feature>
<feature type="transmembrane region" description="Helical" evidence="1">
    <location>
        <begin position="105"/>
        <end position="123"/>
    </location>
</feature>
<dbReference type="Proteomes" id="UP000286038">
    <property type="component" value="Unassembled WGS sequence"/>
</dbReference>
<protein>
    <recommendedName>
        <fullName evidence="4">O-antigen ligase domain-containing protein</fullName>
    </recommendedName>
</protein>
<feature type="transmembrane region" description="Helical" evidence="1">
    <location>
        <begin position="43"/>
        <end position="64"/>
    </location>
</feature>
<keyword evidence="1" id="KW-0812">Transmembrane</keyword>
<feature type="transmembrane region" description="Helical" evidence="1">
    <location>
        <begin position="135"/>
        <end position="156"/>
    </location>
</feature>